<dbReference type="Proteomes" id="UP001497680">
    <property type="component" value="Unassembled WGS sequence"/>
</dbReference>
<protein>
    <submittedName>
        <fullName evidence="1">NAD(P)-binding protein</fullName>
    </submittedName>
</protein>
<comment type="caution">
    <text evidence="1">The sequence shown here is derived from an EMBL/GenBank/DDBJ whole genome shotgun (WGS) entry which is preliminary data.</text>
</comment>
<gene>
    <name evidence="1" type="ORF">F4821DRAFT_239597</name>
</gene>
<reference evidence="1 2" key="1">
    <citation type="journal article" date="2022" name="New Phytol.">
        <title>Ecological generalism drives hyperdiversity of secondary metabolite gene clusters in xylarialean endophytes.</title>
        <authorList>
            <person name="Franco M.E.E."/>
            <person name="Wisecaver J.H."/>
            <person name="Arnold A.E."/>
            <person name="Ju Y.M."/>
            <person name="Slot J.C."/>
            <person name="Ahrendt S."/>
            <person name="Moore L.P."/>
            <person name="Eastman K.E."/>
            <person name="Scott K."/>
            <person name="Konkel Z."/>
            <person name="Mondo S.J."/>
            <person name="Kuo A."/>
            <person name="Hayes R.D."/>
            <person name="Haridas S."/>
            <person name="Andreopoulos B."/>
            <person name="Riley R."/>
            <person name="LaButti K."/>
            <person name="Pangilinan J."/>
            <person name="Lipzen A."/>
            <person name="Amirebrahimi M."/>
            <person name="Yan J."/>
            <person name="Adam C."/>
            <person name="Keymanesh K."/>
            <person name="Ng V."/>
            <person name="Louie K."/>
            <person name="Northen T."/>
            <person name="Drula E."/>
            <person name="Henrissat B."/>
            <person name="Hsieh H.M."/>
            <person name="Youens-Clark K."/>
            <person name="Lutzoni F."/>
            <person name="Miadlikowska J."/>
            <person name="Eastwood D.C."/>
            <person name="Hamelin R.C."/>
            <person name="Grigoriev I.V."/>
            <person name="U'Ren J.M."/>
        </authorList>
    </citation>
    <scope>NUCLEOTIDE SEQUENCE [LARGE SCALE GENOMIC DNA]</scope>
    <source>
        <strain evidence="1 2">ER1909</strain>
    </source>
</reference>
<dbReference type="EMBL" id="MU394320">
    <property type="protein sequence ID" value="KAI6086003.1"/>
    <property type="molecule type" value="Genomic_DNA"/>
</dbReference>
<evidence type="ECO:0000313" key="2">
    <source>
        <dbReference type="Proteomes" id="UP001497680"/>
    </source>
</evidence>
<keyword evidence="2" id="KW-1185">Reference proteome</keyword>
<organism evidence="1 2">
    <name type="scientific">Hypoxylon rubiginosum</name>
    <dbReference type="NCBI Taxonomy" id="110542"/>
    <lineage>
        <taxon>Eukaryota</taxon>
        <taxon>Fungi</taxon>
        <taxon>Dikarya</taxon>
        <taxon>Ascomycota</taxon>
        <taxon>Pezizomycotina</taxon>
        <taxon>Sordariomycetes</taxon>
        <taxon>Xylariomycetidae</taxon>
        <taxon>Xylariales</taxon>
        <taxon>Hypoxylaceae</taxon>
        <taxon>Hypoxylon</taxon>
    </lineage>
</organism>
<accession>A0ACC0D0A3</accession>
<sequence length="236" mass="25956">MATALIIGAGPNVGKACAEVFSKAGYRVAIASRTQKLDAKYRHYTFDATKPETVPALFEKVSSDLSIPSVVIFNAYAHETTLLEGPFETDLGTIQRNLNVNTNSPYFAANEAIKGFEKLGSEGLGPAGGTFIFTGNALNIAVLPRIMGFGMGKSASAHMIQHLALSAYSDKPYKFYYGDERHEDGYPMTKGLNGDAHAEEYLKLAKDPEQQAWDYTFAKGKGYINFPRQELYSWER</sequence>
<proteinExistence type="predicted"/>
<name>A0ACC0D0A3_9PEZI</name>
<evidence type="ECO:0000313" key="1">
    <source>
        <dbReference type="EMBL" id="KAI6086003.1"/>
    </source>
</evidence>